<dbReference type="EMBL" id="FOZG01000001">
    <property type="protein sequence ID" value="SFR87827.1"/>
    <property type="molecule type" value="Genomic_DNA"/>
</dbReference>
<dbReference type="RefSeq" id="WP_093312848.1">
    <property type="nucleotide sequence ID" value="NZ_FOZG01000001.1"/>
</dbReference>
<feature type="chain" id="PRO_5011584553" evidence="2">
    <location>
        <begin position="24"/>
        <end position="262"/>
    </location>
</feature>
<name>A0A1I6K9F7_9SPHN</name>
<evidence type="ECO:0000313" key="4">
    <source>
        <dbReference type="Proteomes" id="UP000198824"/>
    </source>
</evidence>
<accession>A0A1I6K9F7</accession>
<keyword evidence="2" id="KW-0732">Signal</keyword>
<dbReference type="Proteomes" id="UP000198824">
    <property type="component" value="Unassembled WGS sequence"/>
</dbReference>
<dbReference type="OrthoDB" id="5958677at2"/>
<proteinExistence type="predicted"/>
<evidence type="ECO:0000256" key="1">
    <source>
        <dbReference type="SAM" id="MobiDB-lite"/>
    </source>
</evidence>
<gene>
    <name evidence="3" type="ORF">SAMN05192580_1471</name>
</gene>
<keyword evidence="4" id="KW-1185">Reference proteome</keyword>
<evidence type="ECO:0000313" key="3">
    <source>
        <dbReference type="EMBL" id="SFR87827.1"/>
    </source>
</evidence>
<evidence type="ECO:0000256" key="2">
    <source>
        <dbReference type="SAM" id="SignalP"/>
    </source>
</evidence>
<feature type="compositionally biased region" description="Polar residues" evidence="1">
    <location>
        <begin position="106"/>
        <end position="127"/>
    </location>
</feature>
<feature type="region of interest" description="Disordered" evidence="1">
    <location>
        <begin position="106"/>
        <end position="131"/>
    </location>
</feature>
<protein>
    <submittedName>
        <fullName evidence="3">Uncharacterized protein</fullName>
    </submittedName>
</protein>
<dbReference type="STRING" id="1166337.SAMN05192580_1471"/>
<feature type="signal peptide" evidence="2">
    <location>
        <begin position="1"/>
        <end position="23"/>
    </location>
</feature>
<dbReference type="AlphaFoldDB" id="A0A1I6K9F7"/>
<organism evidence="3 4">
    <name type="scientific">Sphingomonas jatrophae</name>
    <dbReference type="NCBI Taxonomy" id="1166337"/>
    <lineage>
        <taxon>Bacteria</taxon>
        <taxon>Pseudomonadati</taxon>
        <taxon>Pseudomonadota</taxon>
        <taxon>Alphaproteobacteria</taxon>
        <taxon>Sphingomonadales</taxon>
        <taxon>Sphingomonadaceae</taxon>
        <taxon>Sphingomonas</taxon>
    </lineage>
</organism>
<sequence>MIRIAPLATLLPAILLAAAPAKADPIDGTWTSDLATAQLSDKPVVQSLAGGVFRCASCTPAYSVPADGKWHKVSGPEYWDEGMVEVVDANTVNFAIRRKGRIVGTSTDTVSSDGNTTRTTYKDSGSANGVPVEGSSTLTRLAAAPAGAHAISGSWKRTAAQSSEAGLNQTFRLDGKVLKLSTPTGESYAATLGGPAAPIVGDPAGTMVQVRKVGAAYEETGIRKGKPVYRMTFEPSADGRTLAVSSTNLRNNSTTRFTATKQ</sequence>
<reference evidence="3 4" key="1">
    <citation type="submission" date="2016-10" db="EMBL/GenBank/DDBJ databases">
        <authorList>
            <person name="de Groot N.N."/>
        </authorList>
    </citation>
    <scope>NUCLEOTIDE SEQUENCE [LARGE SCALE GENOMIC DNA]</scope>
    <source>
        <strain evidence="3 4">S5-249</strain>
    </source>
</reference>